<evidence type="ECO:0008006" key="3">
    <source>
        <dbReference type="Google" id="ProtNLM"/>
    </source>
</evidence>
<accession>A0A6L6GBE3</accession>
<organism evidence="1 2">
    <name type="scientific">Streptococcus uberis</name>
    <dbReference type="NCBI Taxonomy" id="1349"/>
    <lineage>
        <taxon>Bacteria</taxon>
        <taxon>Bacillati</taxon>
        <taxon>Bacillota</taxon>
        <taxon>Bacilli</taxon>
        <taxon>Lactobacillales</taxon>
        <taxon>Streptococcaceae</taxon>
        <taxon>Streptococcus</taxon>
    </lineage>
</organism>
<evidence type="ECO:0000313" key="1">
    <source>
        <dbReference type="EMBL" id="MTD02588.1"/>
    </source>
</evidence>
<protein>
    <recommendedName>
        <fullName evidence="3">Phage protein</fullName>
    </recommendedName>
</protein>
<proteinExistence type="predicted"/>
<comment type="caution">
    <text evidence="1">The sequence shown here is derived from an EMBL/GenBank/DDBJ whole genome shotgun (WGS) entry which is preliminary data.</text>
</comment>
<dbReference type="RefSeq" id="WP_046392284.1">
    <property type="nucleotide sequence ID" value="NZ_WLXE01000055.1"/>
</dbReference>
<reference evidence="1 2" key="1">
    <citation type="submission" date="2019-11" db="EMBL/GenBank/DDBJ databases">
        <title>Streptococcus uberis isolated from clinical mastitis cases on a southeastern Queensland dairy.</title>
        <authorList>
            <person name="Workentine M.L."/>
            <person name="Price R."/>
            <person name="Olchowy T."/>
        </authorList>
    </citation>
    <scope>NUCLEOTIDE SEQUENCE [LARGE SCALE GENOMIC DNA]</scope>
    <source>
        <strain evidence="1 2">OLC4459-A17</strain>
    </source>
</reference>
<dbReference type="Proteomes" id="UP000483839">
    <property type="component" value="Unassembled WGS sequence"/>
</dbReference>
<evidence type="ECO:0000313" key="2">
    <source>
        <dbReference type="Proteomes" id="UP000483839"/>
    </source>
</evidence>
<dbReference type="AlphaFoldDB" id="A0A6L6GBE3"/>
<dbReference type="EMBL" id="WLXI01000065">
    <property type="protein sequence ID" value="MTD02588.1"/>
    <property type="molecule type" value="Genomic_DNA"/>
</dbReference>
<gene>
    <name evidence="1" type="ORF">GKS16_09950</name>
</gene>
<sequence length="269" mass="31208">MADNSKDGMRQNIESIFINLFTSDETINELFDKMLKKKATYKEVDKFAEVIGNLLSVAIKQSIPDGETIEYDQLAILSDMLPKLLKNNHTLITDFGARVQKQLNNNFGVGLNAVKPKIDNDRVARIQEQILESVDNIGLENVISEPIINYSMSIVTSMIFENLEFQYNAGLSPRISRKSAGDCCEWCQNLTGVFEYTKHPEDIFKRHKFCRCLVEYQEPNSKKVNVHTRKNTSSEDYKRLYRERETERKVKRQKESAYRLSKYGSYNKY</sequence>
<name>A0A6L6GBE3_STRUB</name>